<sequence length="582" mass="65022">MRITNNMMVQTMLNNLNRNATRLNQAQIQYATGKRINKPSDDPRGIAKSMRLRSDISAMEQYERNVNDAYSFMDTTETAIRNMQQEGMNRIRELTVQASSETLTQDETIKIQAEIEEIRQQMIDMANYTYSGKHIFSGTKTNQPLLDSQGYYQMDLVKYENPAMNDDVWNFETSTREKIQVNTLGFEVFEAESNEIVRAEVVAGENTTIELPYADGSGYMELTILDADDSEPTKGPDGNWTVGADWVDVGTPIDETVKEAMKEIKAVEGERIIDYQFEVADYQQSNYDGTVITSEEITYLKAVPVNGAIVDTFETQAAWSLDEGQFATPDFDNGTPQSFSFGGAEVVMVQGDPTALPAGVAISEELASKDKIVLTVNGDPNDISQEDYMESYAEALNKLSDQRGSQVQGFTFVGDADGLKAIAPKKSDTLHNKKFFSGSLLPVAPADREDFKKDQLVVAGKGKHQYIVEGQRAGLFQLLDDLEKNMLDGNQEALSHMLDDIDAHMDSMLTARSSTGARANRTELILYRIEDDVLNFRELMSKIEDADMAEVSMNLMNEENVYRASLNVGARVIQPSLLDFLR</sequence>
<proteinExistence type="inferred from homology"/>
<protein>
    <submittedName>
        <fullName evidence="6">Flagellar hook-associated protein 3</fullName>
    </submittedName>
</protein>
<evidence type="ECO:0000256" key="3">
    <source>
        <dbReference type="ARBA" id="ARBA00023143"/>
    </source>
</evidence>
<evidence type="ECO:0000256" key="1">
    <source>
        <dbReference type="ARBA" id="ARBA00004365"/>
    </source>
</evidence>
<feature type="domain" description="Flagellin C-terminal" evidence="5">
    <location>
        <begin position="499"/>
        <end position="581"/>
    </location>
</feature>
<keyword evidence="7" id="KW-1185">Reference proteome</keyword>
<dbReference type="GO" id="GO:0009424">
    <property type="term" value="C:bacterial-type flagellum hook"/>
    <property type="evidence" value="ECO:0007669"/>
    <property type="project" value="InterPro"/>
</dbReference>
<dbReference type="RefSeq" id="WP_093370531.1">
    <property type="nucleotide sequence ID" value="NZ_FOQA01000002.1"/>
</dbReference>
<feature type="domain" description="Flagellin N-terminal" evidence="4">
    <location>
        <begin position="3"/>
        <end position="141"/>
    </location>
</feature>
<dbReference type="Pfam" id="PF00669">
    <property type="entry name" value="Flagellin_N"/>
    <property type="match status" value="1"/>
</dbReference>
<gene>
    <name evidence="6" type="ORF">SAMN05192551_102245</name>
</gene>
<dbReference type="Pfam" id="PF00700">
    <property type="entry name" value="Flagellin_C"/>
    <property type="match status" value="1"/>
</dbReference>
<dbReference type="GO" id="GO:0071973">
    <property type="term" value="P:bacterial-type flagellum-dependent cell motility"/>
    <property type="evidence" value="ECO:0007669"/>
    <property type="project" value="InterPro"/>
</dbReference>
<evidence type="ECO:0000313" key="7">
    <source>
        <dbReference type="Proteomes" id="UP000199287"/>
    </source>
</evidence>
<dbReference type="STRING" id="69895.SAMN05192551_102245"/>
<dbReference type="InterPro" id="IPR001492">
    <property type="entry name" value="Flagellin"/>
</dbReference>
<dbReference type="AlphaFoldDB" id="A0A1I3C729"/>
<comment type="subcellular location">
    <subcellularLocation>
        <location evidence="1">Bacterial flagellum</location>
    </subcellularLocation>
</comment>
<accession>A0A1I3C729</accession>
<dbReference type="InterPro" id="IPR046358">
    <property type="entry name" value="Flagellin_C"/>
</dbReference>
<dbReference type="InterPro" id="IPR001029">
    <property type="entry name" value="Flagellin_N"/>
</dbReference>
<dbReference type="PANTHER" id="PTHR42792">
    <property type="entry name" value="FLAGELLIN"/>
    <property type="match status" value="1"/>
</dbReference>
<comment type="similarity">
    <text evidence="2">Belongs to the bacterial flagellin family.</text>
</comment>
<dbReference type="GO" id="GO:0005198">
    <property type="term" value="F:structural molecule activity"/>
    <property type="evidence" value="ECO:0007669"/>
    <property type="project" value="InterPro"/>
</dbReference>
<dbReference type="InterPro" id="IPR013384">
    <property type="entry name" value="Flagell_FlgL"/>
</dbReference>
<dbReference type="SUPFAM" id="SSF64518">
    <property type="entry name" value="Phase 1 flagellin"/>
    <property type="match status" value="1"/>
</dbReference>
<keyword evidence="6" id="KW-0969">Cilium</keyword>
<dbReference type="Proteomes" id="UP000199287">
    <property type="component" value="Unassembled WGS sequence"/>
</dbReference>
<organism evidence="6 7">
    <name type="scientific">Tindallia magadiensis</name>
    <dbReference type="NCBI Taxonomy" id="69895"/>
    <lineage>
        <taxon>Bacteria</taxon>
        <taxon>Bacillati</taxon>
        <taxon>Bacillota</taxon>
        <taxon>Clostridia</taxon>
        <taxon>Peptostreptococcales</taxon>
        <taxon>Tindalliaceae</taxon>
        <taxon>Tindallia</taxon>
    </lineage>
</organism>
<dbReference type="PANTHER" id="PTHR42792:SF1">
    <property type="entry name" value="FLAGELLAR HOOK-ASSOCIATED PROTEIN 3"/>
    <property type="match status" value="1"/>
</dbReference>
<dbReference type="OrthoDB" id="9758307at2"/>
<dbReference type="Gene3D" id="1.20.1330.10">
    <property type="entry name" value="f41 fragment of flagellin, N-terminal domain"/>
    <property type="match status" value="2"/>
</dbReference>
<keyword evidence="6" id="KW-0282">Flagellum</keyword>
<evidence type="ECO:0000259" key="4">
    <source>
        <dbReference type="Pfam" id="PF00669"/>
    </source>
</evidence>
<reference evidence="7" key="1">
    <citation type="submission" date="2016-10" db="EMBL/GenBank/DDBJ databases">
        <authorList>
            <person name="Varghese N."/>
            <person name="Submissions S."/>
        </authorList>
    </citation>
    <scope>NUCLEOTIDE SEQUENCE [LARGE SCALE GENOMIC DNA]</scope>
    <source>
        <strain evidence="7">Z-7934</strain>
    </source>
</reference>
<evidence type="ECO:0000256" key="2">
    <source>
        <dbReference type="ARBA" id="ARBA00005709"/>
    </source>
</evidence>
<dbReference type="NCBIfam" id="TIGR02550">
    <property type="entry name" value="flagell_flgL"/>
    <property type="match status" value="1"/>
</dbReference>
<name>A0A1I3C729_9FIRM</name>
<dbReference type="EMBL" id="FOQA01000002">
    <property type="protein sequence ID" value="SFH70116.1"/>
    <property type="molecule type" value="Genomic_DNA"/>
</dbReference>
<evidence type="ECO:0000259" key="5">
    <source>
        <dbReference type="Pfam" id="PF00700"/>
    </source>
</evidence>
<keyword evidence="3" id="KW-0975">Bacterial flagellum</keyword>
<keyword evidence="6" id="KW-0966">Cell projection</keyword>
<evidence type="ECO:0000313" key="6">
    <source>
        <dbReference type="EMBL" id="SFH70116.1"/>
    </source>
</evidence>